<dbReference type="SUPFAM" id="SSF51120">
    <property type="entry name" value="beta-Roll"/>
    <property type="match status" value="1"/>
</dbReference>
<dbReference type="AlphaFoldDB" id="A0A370SRB8"/>
<name>A0A370SRB8_PSEJE</name>
<evidence type="ECO:0000313" key="2">
    <source>
        <dbReference type="EMBL" id="RDL22192.1"/>
    </source>
</evidence>
<evidence type="ECO:0000313" key="3">
    <source>
        <dbReference type="Proteomes" id="UP000255365"/>
    </source>
</evidence>
<reference evidence="2 3" key="1">
    <citation type="submission" date="2018-07" db="EMBL/GenBank/DDBJ databases">
        <title>Genome sequencing of rice bacterial endophytes.</title>
        <authorList>
            <person name="Venturi V."/>
        </authorList>
    </citation>
    <scope>NUCLEOTIDE SEQUENCE [LARGE SCALE GENOMIC DNA]</scope>
    <source>
        <strain evidence="2 3">E2333</strain>
    </source>
</reference>
<gene>
    <name evidence="2" type="ORF">DEU51_104144</name>
</gene>
<evidence type="ECO:0008006" key="4">
    <source>
        <dbReference type="Google" id="ProtNLM"/>
    </source>
</evidence>
<feature type="compositionally biased region" description="Basic and acidic residues" evidence="1">
    <location>
        <begin position="45"/>
        <end position="57"/>
    </location>
</feature>
<organism evidence="2 3">
    <name type="scientific">Pseudomonas jessenii</name>
    <dbReference type="NCBI Taxonomy" id="77298"/>
    <lineage>
        <taxon>Bacteria</taxon>
        <taxon>Pseudomonadati</taxon>
        <taxon>Pseudomonadota</taxon>
        <taxon>Gammaproteobacteria</taxon>
        <taxon>Pseudomonadales</taxon>
        <taxon>Pseudomonadaceae</taxon>
        <taxon>Pseudomonas</taxon>
    </lineage>
</organism>
<sequence>MPTPIDAARPITPEPVIHVTPTHAPSDLQKPATGQSATPPGIHESPADGAEKPSSRTLRSLDKRLGALRIGEFAITRVELQAMGATIAGHAISADNTNLKTPDQAFLDALGFNPDTVEARIKSVAQADNTTASFFFELACKRSIGAPPVFSAAEPLAPGSPMERFGRLVNAAQKIDIQRVDDASHWPTWVSKTRSSIFNGAGVGLQAYGIYSGMAGIADAIKTGDWGEAAFNAGAVGTELGSLIIERGLSKTGEAMLKSNGVVFQRFSTTSAGKVLGRGAGLFASAITLPFDVIGAVKSFNAAAAAQGKEAQDHYVGGALSAASAGVSIILGLAALAGFGNIAGPVGILAAGVLVLGAEIYRAARIVDDIDDYIELSAHERLRSGWFASVRKELDQDVLDRYKVAKTQSDHSRQVERSARELLDGAYRDYVEQVINGSYSVSLQPVKLWKHQWNAGAGEQPFKISHEPVVQETADVIDARDGLPQNLGGVVTGTLGDDKGILWRLGDGEDTITGVKAKSNFFIYRADAKNLVGGDKADEFHYEVTHAELERELPLAAISNLDGGEGSDLLSFTSRRPATDTRQQGYEVNLHSGEVSLRGAGVTDTLIKVAQTTGIENVSTLTAGASRVTGSDVANRISANGMDTVDAAAGDDTILIRGTHCRVNGGAGRDRYFITASSAEVTIIEDAGQSSLIELDWPLATIQRWQVIGTSLVVRSLRGEDGELPEHVLTVENVYRELASQRLINHQQLLFKTRDGYELLPVLPASLNDADDHDVQVALTVAGRQPSALGILNGGKVQIANTSPRQYFVPQGDGKIVFDATATQKTATNVYLDCNHADVGDTYINYNIDVRHGVSGYSSLIYSNINLSLFIPNRVINFVGVISERHAATFNSGSGILTNGVHMANEVVLVFRDGKSCRLVAPRLEYAQDVKRAGLQGKNARDCLKLRHGHYFFHAPRITEQSLLPAHNARIEIKADTPQGIYALQGQSAEYEVFPASNAMISLTTPGAEAKTANASSWTIHTANMKETITGNEIRLEGTTLHVGTVIITLPNIEAADVPVESVHVVTSSGNVYEINLVFEMLQLHEVNAQAYSSVKALSEDLGAHRKRQQLAGVVRVRNIFTDKAVGANVLYNATHDYWSVDNPPGYRIAAEDLSIDLESISLPRVTDK</sequence>
<dbReference type="Gene3D" id="2.150.10.10">
    <property type="entry name" value="Serralysin-like metalloprotease, C-terminal"/>
    <property type="match status" value="1"/>
</dbReference>
<proteinExistence type="predicted"/>
<dbReference type="RefSeq" id="WP_258558296.1">
    <property type="nucleotide sequence ID" value="NZ_QRAV01000004.1"/>
</dbReference>
<comment type="caution">
    <text evidence="2">The sequence shown here is derived from an EMBL/GenBank/DDBJ whole genome shotgun (WGS) entry which is preliminary data.</text>
</comment>
<accession>A0A370SRB8</accession>
<dbReference type="EMBL" id="QRAV01000004">
    <property type="protein sequence ID" value="RDL22192.1"/>
    <property type="molecule type" value="Genomic_DNA"/>
</dbReference>
<evidence type="ECO:0000256" key="1">
    <source>
        <dbReference type="SAM" id="MobiDB-lite"/>
    </source>
</evidence>
<feature type="region of interest" description="Disordered" evidence="1">
    <location>
        <begin position="1"/>
        <end position="57"/>
    </location>
</feature>
<protein>
    <recommendedName>
        <fullName evidence="4">Calcium-binding protein</fullName>
    </recommendedName>
</protein>
<dbReference type="InterPro" id="IPR011049">
    <property type="entry name" value="Serralysin-like_metalloprot_C"/>
</dbReference>
<dbReference type="Proteomes" id="UP000255365">
    <property type="component" value="Unassembled WGS sequence"/>
</dbReference>